<feature type="chain" id="PRO_5014417980" description="Carbohydrate-binding module family 1 protein" evidence="1">
    <location>
        <begin position="20"/>
        <end position="195"/>
    </location>
</feature>
<keyword evidence="3" id="KW-1185">Reference proteome</keyword>
<dbReference type="Proteomes" id="UP000235786">
    <property type="component" value="Unassembled WGS sequence"/>
</dbReference>
<proteinExistence type="predicted"/>
<evidence type="ECO:0000313" key="3">
    <source>
        <dbReference type="Proteomes" id="UP000235786"/>
    </source>
</evidence>
<feature type="signal peptide" evidence="1">
    <location>
        <begin position="1"/>
        <end position="19"/>
    </location>
</feature>
<keyword evidence="1" id="KW-0732">Signal</keyword>
<evidence type="ECO:0000313" key="2">
    <source>
        <dbReference type="EMBL" id="PMD47496.1"/>
    </source>
</evidence>
<reference evidence="2 3" key="1">
    <citation type="submission" date="2016-04" db="EMBL/GenBank/DDBJ databases">
        <title>A degradative enzymes factory behind the ericoid mycorrhizal symbiosis.</title>
        <authorList>
            <consortium name="DOE Joint Genome Institute"/>
            <person name="Martino E."/>
            <person name="Morin E."/>
            <person name="Grelet G."/>
            <person name="Kuo A."/>
            <person name="Kohler A."/>
            <person name="Daghino S."/>
            <person name="Barry K."/>
            <person name="Choi C."/>
            <person name="Cichocki N."/>
            <person name="Clum A."/>
            <person name="Copeland A."/>
            <person name="Hainaut M."/>
            <person name="Haridas S."/>
            <person name="Labutti K."/>
            <person name="Lindquist E."/>
            <person name="Lipzen A."/>
            <person name="Khouja H.-R."/>
            <person name="Murat C."/>
            <person name="Ohm R."/>
            <person name="Olson A."/>
            <person name="Spatafora J."/>
            <person name="Veneault-Fourrey C."/>
            <person name="Henrissat B."/>
            <person name="Grigoriev I."/>
            <person name="Martin F."/>
            <person name="Perotto S."/>
        </authorList>
    </citation>
    <scope>NUCLEOTIDE SEQUENCE [LARGE SCALE GENOMIC DNA]</scope>
    <source>
        <strain evidence="2 3">F</strain>
    </source>
</reference>
<sequence length="195" mass="20588">MRSLLSLLALLSATTLAAAVPAPSSTIKAASSTTASGGSSSVSGPGTTLQSGYLWIRAVEAPNFHKYLQTKPEYSPGTAILDSYTTAGQFQIVSGQLVQLIGGGGLLYANVEQNTTAAVKLAVSFNETKNIYGTFIFSGDAVTWSTPDIKRPNLSAWLVCANQQLFINLGNYDYMTPAGCADETIHYYNDKTAVS</sequence>
<evidence type="ECO:0000256" key="1">
    <source>
        <dbReference type="SAM" id="SignalP"/>
    </source>
</evidence>
<organism evidence="2 3">
    <name type="scientific">Hyaloscypha variabilis (strain UAMH 11265 / GT02V1 / F)</name>
    <name type="common">Meliniomyces variabilis</name>
    <dbReference type="NCBI Taxonomy" id="1149755"/>
    <lineage>
        <taxon>Eukaryota</taxon>
        <taxon>Fungi</taxon>
        <taxon>Dikarya</taxon>
        <taxon>Ascomycota</taxon>
        <taxon>Pezizomycotina</taxon>
        <taxon>Leotiomycetes</taxon>
        <taxon>Helotiales</taxon>
        <taxon>Hyaloscyphaceae</taxon>
        <taxon>Hyaloscypha</taxon>
        <taxon>Hyaloscypha variabilis</taxon>
    </lineage>
</organism>
<protein>
    <recommendedName>
        <fullName evidence="4">Carbohydrate-binding module family 1 protein</fullName>
    </recommendedName>
</protein>
<gene>
    <name evidence="2" type="ORF">L207DRAFT_449248</name>
</gene>
<dbReference type="EMBL" id="KZ613938">
    <property type="protein sequence ID" value="PMD47496.1"/>
    <property type="molecule type" value="Genomic_DNA"/>
</dbReference>
<name>A0A2J6S9R3_HYAVF</name>
<evidence type="ECO:0008006" key="4">
    <source>
        <dbReference type="Google" id="ProtNLM"/>
    </source>
</evidence>
<dbReference type="AlphaFoldDB" id="A0A2J6S9R3"/>
<accession>A0A2J6S9R3</accession>
<dbReference type="STRING" id="1149755.A0A2J6S9R3"/>
<dbReference type="OrthoDB" id="70316at2759"/>